<dbReference type="RefSeq" id="WP_160737008.1">
    <property type="nucleotide sequence ID" value="NZ_WTYT01000005.1"/>
</dbReference>
<proteinExistence type="predicted"/>
<name>A0A6I4T942_9SPHN</name>
<gene>
    <name evidence="2" type="ORF">GRI91_12470</name>
</gene>
<feature type="domain" description="BFD-like [2Fe-2S]-binding" evidence="1">
    <location>
        <begin position="2"/>
        <end position="49"/>
    </location>
</feature>
<dbReference type="Pfam" id="PF04324">
    <property type="entry name" value="Fer2_BFD"/>
    <property type="match status" value="1"/>
</dbReference>
<comment type="caution">
    <text evidence="2">The sequence shown here is derived from an EMBL/GenBank/DDBJ whole genome shotgun (WGS) entry which is preliminary data.</text>
</comment>
<dbReference type="InterPro" id="IPR041854">
    <property type="entry name" value="BFD-like_2Fe2S-bd_dom_sf"/>
</dbReference>
<protein>
    <submittedName>
        <fullName evidence="2">Ferredoxin</fullName>
    </submittedName>
</protein>
<dbReference type="OrthoDB" id="7428628at2"/>
<sequence>MYICICNAIRESDLRRAARHCGGDADSVYAKLGKRPQCGQCLEDADDVLLEEREMGMMSAQAA</sequence>
<accession>A0A6I4T942</accession>
<evidence type="ECO:0000313" key="2">
    <source>
        <dbReference type="EMBL" id="MXO66573.1"/>
    </source>
</evidence>
<dbReference type="EMBL" id="WTYT01000005">
    <property type="protein sequence ID" value="MXO66573.1"/>
    <property type="molecule type" value="Genomic_DNA"/>
</dbReference>
<dbReference type="InterPro" id="IPR007419">
    <property type="entry name" value="BFD-like_2Fe2S-bd_dom"/>
</dbReference>
<reference evidence="2 3" key="1">
    <citation type="submission" date="2019-12" db="EMBL/GenBank/DDBJ databases">
        <title>Genomic-based taxomic classification of the family Erythrobacteraceae.</title>
        <authorList>
            <person name="Xu L."/>
        </authorList>
    </citation>
    <scope>NUCLEOTIDE SEQUENCE [LARGE SCALE GENOMIC DNA]</scope>
    <source>
        <strain evidence="2 3">LMG 29518</strain>
    </source>
</reference>
<dbReference type="Proteomes" id="UP000438476">
    <property type="component" value="Unassembled WGS sequence"/>
</dbReference>
<keyword evidence="3" id="KW-1185">Reference proteome</keyword>
<evidence type="ECO:0000259" key="1">
    <source>
        <dbReference type="Pfam" id="PF04324"/>
    </source>
</evidence>
<organism evidence="2 3">
    <name type="scientific">Altericroceibacterium endophyticum</name>
    <dbReference type="NCBI Taxonomy" id="1808508"/>
    <lineage>
        <taxon>Bacteria</taxon>
        <taxon>Pseudomonadati</taxon>
        <taxon>Pseudomonadota</taxon>
        <taxon>Alphaproteobacteria</taxon>
        <taxon>Sphingomonadales</taxon>
        <taxon>Erythrobacteraceae</taxon>
        <taxon>Altericroceibacterium</taxon>
    </lineage>
</organism>
<dbReference type="AlphaFoldDB" id="A0A6I4T942"/>
<dbReference type="Gene3D" id="1.10.10.1100">
    <property type="entry name" value="BFD-like [2Fe-2S]-binding domain"/>
    <property type="match status" value="1"/>
</dbReference>
<evidence type="ECO:0000313" key="3">
    <source>
        <dbReference type="Proteomes" id="UP000438476"/>
    </source>
</evidence>